<organism evidence="2 3">
    <name type="scientific">Riccia fluitans</name>
    <dbReference type="NCBI Taxonomy" id="41844"/>
    <lineage>
        <taxon>Eukaryota</taxon>
        <taxon>Viridiplantae</taxon>
        <taxon>Streptophyta</taxon>
        <taxon>Embryophyta</taxon>
        <taxon>Marchantiophyta</taxon>
        <taxon>Marchantiopsida</taxon>
        <taxon>Marchantiidae</taxon>
        <taxon>Marchantiales</taxon>
        <taxon>Ricciaceae</taxon>
        <taxon>Riccia</taxon>
    </lineage>
</organism>
<dbReference type="Proteomes" id="UP001605036">
    <property type="component" value="Unassembled WGS sequence"/>
</dbReference>
<evidence type="ECO:0000313" key="3">
    <source>
        <dbReference type="Proteomes" id="UP001605036"/>
    </source>
</evidence>
<sequence length="180" mass="20554">MRQRPDYRLELHVVIYLCHQQVPEVGLRYNILNHDYCQGDIWTTSETQILYKSKYSSMDEDSQEISPPDRGADPTKSIPPDVDSLPTDADPLLADVDPEPETAVAACEDSSTSDNKERKRLKLKRGCHHLLPFLDGRRFWNNKGVVSFMYHEGGGAMSVIVENWEKKELLGYLLTSDHYG</sequence>
<protein>
    <submittedName>
        <fullName evidence="2">Uncharacterized protein</fullName>
    </submittedName>
</protein>
<accession>A0ABD1ZRP8</accession>
<keyword evidence="3" id="KW-1185">Reference proteome</keyword>
<dbReference type="AlphaFoldDB" id="A0ABD1ZRP8"/>
<name>A0ABD1ZRP8_9MARC</name>
<feature type="region of interest" description="Disordered" evidence="1">
    <location>
        <begin position="57"/>
        <end position="99"/>
    </location>
</feature>
<reference evidence="2 3" key="1">
    <citation type="submission" date="2024-09" db="EMBL/GenBank/DDBJ databases">
        <title>Chromosome-scale assembly of Riccia fluitans.</title>
        <authorList>
            <person name="Paukszto L."/>
            <person name="Sawicki J."/>
            <person name="Karawczyk K."/>
            <person name="Piernik-Szablinska J."/>
            <person name="Szczecinska M."/>
            <person name="Mazdziarz M."/>
        </authorList>
    </citation>
    <scope>NUCLEOTIDE SEQUENCE [LARGE SCALE GENOMIC DNA]</scope>
    <source>
        <strain evidence="2">Rf_01</strain>
        <tissue evidence="2">Aerial parts of the thallus</tissue>
    </source>
</reference>
<dbReference type="EMBL" id="JBHFFA010000001">
    <property type="protein sequence ID" value="KAL2653436.1"/>
    <property type="molecule type" value="Genomic_DNA"/>
</dbReference>
<evidence type="ECO:0000313" key="2">
    <source>
        <dbReference type="EMBL" id="KAL2653436.1"/>
    </source>
</evidence>
<proteinExistence type="predicted"/>
<gene>
    <name evidence="2" type="ORF">R1flu_021564</name>
</gene>
<comment type="caution">
    <text evidence="2">The sequence shown here is derived from an EMBL/GenBank/DDBJ whole genome shotgun (WGS) entry which is preliminary data.</text>
</comment>
<evidence type="ECO:0000256" key="1">
    <source>
        <dbReference type="SAM" id="MobiDB-lite"/>
    </source>
</evidence>